<dbReference type="GO" id="GO:0003725">
    <property type="term" value="F:double-stranded RNA binding"/>
    <property type="evidence" value="ECO:0007669"/>
    <property type="project" value="InterPro"/>
</dbReference>
<dbReference type="InterPro" id="IPR014720">
    <property type="entry name" value="dsRBD_dom"/>
</dbReference>
<dbReference type="FunCoup" id="A0A1E5RH36">
    <property type="interactions" value="471"/>
</dbReference>
<proteinExistence type="inferred from homology"/>
<feature type="domain" description="RNase III" evidence="10">
    <location>
        <begin position="109"/>
        <end position="270"/>
    </location>
</feature>
<dbReference type="InParanoid" id="A0A1E5RH36"/>
<dbReference type="PROSITE" id="PS50137">
    <property type="entry name" value="DS_RBD"/>
    <property type="match status" value="1"/>
</dbReference>
<dbReference type="GO" id="GO:0005739">
    <property type="term" value="C:mitochondrion"/>
    <property type="evidence" value="ECO:0007669"/>
    <property type="project" value="TreeGrafter"/>
</dbReference>
<dbReference type="SMART" id="SM00358">
    <property type="entry name" value="DSRM"/>
    <property type="match status" value="1"/>
</dbReference>
<dbReference type="Pfam" id="PF22892">
    <property type="entry name" value="DSRM_MRPL44"/>
    <property type="match status" value="1"/>
</dbReference>
<dbReference type="GO" id="GO:0003735">
    <property type="term" value="F:structural constituent of ribosome"/>
    <property type="evidence" value="ECO:0007669"/>
    <property type="project" value="TreeGrafter"/>
</dbReference>
<evidence type="ECO:0000256" key="4">
    <source>
        <dbReference type="ARBA" id="ARBA00023128"/>
    </source>
</evidence>
<dbReference type="PROSITE" id="PS50142">
    <property type="entry name" value="RNASE_3_2"/>
    <property type="match status" value="1"/>
</dbReference>
<evidence type="ECO:0000313" key="11">
    <source>
        <dbReference type="EMBL" id="OEJ86219.1"/>
    </source>
</evidence>
<keyword evidence="5" id="KW-0687">Ribonucleoprotein</keyword>
<dbReference type="InterPro" id="IPR044443">
    <property type="entry name" value="Ribosomal_mL44_DSRM_fung"/>
</dbReference>
<dbReference type="GO" id="GO:0004525">
    <property type="term" value="F:ribonuclease III activity"/>
    <property type="evidence" value="ECO:0007669"/>
    <property type="project" value="InterPro"/>
</dbReference>
<dbReference type="Gene3D" id="3.30.160.20">
    <property type="match status" value="1"/>
</dbReference>
<dbReference type="PANTHER" id="PTHR11207:SF32">
    <property type="entry name" value="LARGE RIBOSOMAL SUBUNIT PROTEIN ML44"/>
    <property type="match status" value="1"/>
</dbReference>
<evidence type="ECO:0000256" key="7">
    <source>
        <dbReference type="ARBA" id="ARBA00035187"/>
    </source>
</evidence>
<dbReference type="InterPro" id="IPR036389">
    <property type="entry name" value="RNase_III_sf"/>
</dbReference>
<dbReference type="InterPro" id="IPR044444">
    <property type="entry name" value="Ribosomal_mL44_DSRM_metazoa"/>
</dbReference>
<protein>
    <recommendedName>
        <fullName evidence="7">Large ribosomal subunit protein mL44</fullName>
    </recommendedName>
</protein>
<evidence type="ECO:0000256" key="5">
    <source>
        <dbReference type="ARBA" id="ARBA00023274"/>
    </source>
</evidence>
<gene>
    <name evidence="11" type="ORF">AWRI3579_g1330</name>
</gene>
<dbReference type="EMBL" id="LPNM01000006">
    <property type="protein sequence ID" value="OEJ86219.1"/>
    <property type="molecule type" value="Genomic_DNA"/>
</dbReference>
<dbReference type="CDD" id="cd19873">
    <property type="entry name" value="DSRM_MRPL3_like"/>
    <property type="match status" value="1"/>
</dbReference>
<dbReference type="GO" id="GO:0006396">
    <property type="term" value="P:RNA processing"/>
    <property type="evidence" value="ECO:0007669"/>
    <property type="project" value="InterPro"/>
</dbReference>
<sequence>MSMTREILKRNFSNTLNKSIRNSSLLVINNAGRINTCFASLRHQSTAAGSSTEVSSTDAHSSAAASLSATPLYNIKDTPTFQDYKGYFKSLQQAVVELPEDLVSKSTKLSTLHARLHLPSELKLSTLSQALNCRSSKLVGTLHDNYNLSILGKNVLIYELTKYLNVKYPRLPLPIFNSCIDYLMGTETLHLLGKFVWGIELEKTTVMSRYLQKEPIEQTLGRLRYYDNEVVNEKGVELYKIHKSNKVVSEEAAYSLAVKSIVGGLHLDTGFNTEIIQQFIENNFIRKIPVAKIFQFTEPIRELTRLCERENLAKPMSKLISESGRLSKAPIFIVGVFSGAEKLGEGFGSSLKEAKTKAATDALLKYYCYEPVNSSAQNENTVQVIDKGSVIV</sequence>
<evidence type="ECO:0000259" key="10">
    <source>
        <dbReference type="PROSITE" id="PS50142"/>
    </source>
</evidence>
<dbReference type="SUPFAM" id="SSF54768">
    <property type="entry name" value="dsRNA-binding domain-like"/>
    <property type="match status" value="1"/>
</dbReference>
<evidence type="ECO:0000256" key="3">
    <source>
        <dbReference type="ARBA" id="ARBA00022980"/>
    </source>
</evidence>
<dbReference type="AlphaFoldDB" id="A0A1E5RH36"/>
<keyword evidence="4" id="KW-0496">Mitochondrion</keyword>
<dbReference type="Gene3D" id="1.10.1520.10">
    <property type="entry name" value="Ribonuclease III domain"/>
    <property type="match status" value="1"/>
</dbReference>
<feature type="domain" description="DRBM" evidence="9">
    <location>
        <begin position="298"/>
        <end position="368"/>
    </location>
</feature>
<evidence type="ECO:0000256" key="6">
    <source>
        <dbReference type="ARBA" id="ARBA00024034"/>
    </source>
</evidence>
<evidence type="ECO:0000259" key="9">
    <source>
        <dbReference type="PROSITE" id="PS50137"/>
    </source>
</evidence>
<dbReference type="STRING" id="56408.A0A1E5RH36"/>
<reference evidence="12" key="1">
    <citation type="journal article" date="2016" name="Genome Announc.">
        <title>Genome sequences of three species of Hanseniaspora isolated from spontaneous wine fermentations.</title>
        <authorList>
            <person name="Sternes P.R."/>
            <person name="Lee D."/>
            <person name="Kutyna D.R."/>
            <person name="Borneman A.R."/>
        </authorList>
    </citation>
    <scope>NUCLEOTIDE SEQUENCE [LARGE SCALE GENOMIC DNA]</scope>
    <source>
        <strain evidence="12">AWRI3579</strain>
    </source>
</reference>
<evidence type="ECO:0000256" key="2">
    <source>
        <dbReference type="ARBA" id="ARBA00022884"/>
    </source>
</evidence>
<keyword evidence="3 11" id="KW-0689">Ribosomal protein</keyword>
<name>A0A1E5RH36_9ASCO</name>
<evidence type="ECO:0000256" key="8">
    <source>
        <dbReference type="PROSITE-ProRule" id="PRU00266"/>
    </source>
</evidence>
<keyword evidence="2 8" id="KW-0694">RNA-binding</keyword>
<comment type="subcellular location">
    <subcellularLocation>
        <location evidence="1">Mitochondrion</location>
    </subcellularLocation>
</comment>
<comment type="caution">
    <text evidence="11">The sequence shown here is derived from an EMBL/GenBank/DDBJ whole genome shotgun (WGS) entry which is preliminary data.</text>
</comment>
<evidence type="ECO:0000313" key="12">
    <source>
        <dbReference type="Proteomes" id="UP000095728"/>
    </source>
</evidence>
<evidence type="ECO:0000256" key="1">
    <source>
        <dbReference type="ARBA" id="ARBA00004173"/>
    </source>
</evidence>
<comment type="similarity">
    <text evidence="6">Belongs to the ribonuclease III family. Mitochondrion-specific ribosomal protein mL44 subfamily.</text>
</comment>
<accession>A0A1E5RH36</accession>
<dbReference type="Proteomes" id="UP000095728">
    <property type="component" value="Unassembled WGS sequence"/>
</dbReference>
<dbReference type="OrthoDB" id="67027at2759"/>
<keyword evidence="12" id="KW-1185">Reference proteome</keyword>
<dbReference type="SUPFAM" id="SSF69065">
    <property type="entry name" value="RNase III domain-like"/>
    <property type="match status" value="1"/>
</dbReference>
<dbReference type="PANTHER" id="PTHR11207">
    <property type="entry name" value="RIBONUCLEASE III"/>
    <property type="match status" value="1"/>
</dbReference>
<organism evidence="11 12">
    <name type="scientific">Hanseniaspora osmophila</name>
    <dbReference type="NCBI Taxonomy" id="56408"/>
    <lineage>
        <taxon>Eukaryota</taxon>
        <taxon>Fungi</taxon>
        <taxon>Dikarya</taxon>
        <taxon>Ascomycota</taxon>
        <taxon>Saccharomycotina</taxon>
        <taxon>Saccharomycetes</taxon>
        <taxon>Saccharomycodales</taxon>
        <taxon>Saccharomycodaceae</taxon>
        <taxon>Hanseniaspora</taxon>
    </lineage>
</organism>
<dbReference type="InterPro" id="IPR000999">
    <property type="entry name" value="RNase_III_dom"/>
</dbReference>
<dbReference type="GO" id="GO:0005840">
    <property type="term" value="C:ribosome"/>
    <property type="evidence" value="ECO:0007669"/>
    <property type="project" value="UniProtKB-KW"/>
</dbReference>